<keyword evidence="3" id="KW-0813">Transport</keyword>
<comment type="subcellular location">
    <subcellularLocation>
        <location evidence="1">Cell outer membrane</location>
    </subcellularLocation>
</comment>
<evidence type="ECO:0000256" key="1">
    <source>
        <dbReference type="ARBA" id="ARBA00004442"/>
    </source>
</evidence>
<protein>
    <submittedName>
        <fullName evidence="10">Outer membrane protein</fullName>
    </submittedName>
</protein>
<evidence type="ECO:0000313" key="10">
    <source>
        <dbReference type="EMBL" id="MBB4623229.1"/>
    </source>
</evidence>
<proteinExistence type="inferred from homology"/>
<comment type="similarity">
    <text evidence="2">Belongs to the outer membrane factor (OMF) (TC 1.B.17) family.</text>
</comment>
<dbReference type="InterPro" id="IPR003423">
    <property type="entry name" value="OMP_efflux"/>
</dbReference>
<evidence type="ECO:0000256" key="6">
    <source>
        <dbReference type="ARBA" id="ARBA00023136"/>
    </source>
</evidence>
<dbReference type="EMBL" id="JACHOC010000006">
    <property type="protein sequence ID" value="MBB4623229.1"/>
    <property type="molecule type" value="Genomic_DNA"/>
</dbReference>
<dbReference type="PANTHER" id="PTHR30026:SF20">
    <property type="entry name" value="OUTER MEMBRANE PROTEIN TOLC"/>
    <property type="match status" value="1"/>
</dbReference>
<evidence type="ECO:0000313" key="11">
    <source>
        <dbReference type="Proteomes" id="UP000533637"/>
    </source>
</evidence>
<keyword evidence="7" id="KW-0998">Cell outer membrane</keyword>
<feature type="chain" id="PRO_5047130008" evidence="9">
    <location>
        <begin position="21"/>
        <end position="446"/>
    </location>
</feature>
<accession>A0ABR6KP05</accession>
<dbReference type="PANTHER" id="PTHR30026">
    <property type="entry name" value="OUTER MEMBRANE PROTEIN TOLC"/>
    <property type="match status" value="1"/>
</dbReference>
<evidence type="ECO:0000256" key="4">
    <source>
        <dbReference type="ARBA" id="ARBA00022452"/>
    </source>
</evidence>
<comment type="caution">
    <text evidence="10">The sequence shown here is derived from an EMBL/GenBank/DDBJ whole genome shotgun (WGS) entry which is preliminary data.</text>
</comment>
<evidence type="ECO:0000256" key="5">
    <source>
        <dbReference type="ARBA" id="ARBA00022692"/>
    </source>
</evidence>
<organism evidence="10 11">
    <name type="scientific">Parabacteroides faecis</name>
    <dbReference type="NCBI Taxonomy" id="1217282"/>
    <lineage>
        <taxon>Bacteria</taxon>
        <taxon>Pseudomonadati</taxon>
        <taxon>Bacteroidota</taxon>
        <taxon>Bacteroidia</taxon>
        <taxon>Bacteroidales</taxon>
        <taxon>Tannerellaceae</taxon>
        <taxon>Parabacteroides</taxon>
    </lineage>
</organism>
<feature type="coiled-coil region" evidence="8">
    <location>
        <begin position="335"/>
        <end position="373"/>
    </location>
</feature>
<evidence type="ECO:0000256" key="3">
    <source>
        <dbReference type="ARBA" id="ARBA00022448"/>
    </source>
</evidence>
<dbReference type="Proteomes" id="UP000533637">
    <property type="component" value="Unassembled WGS sequence"/>
</dbReference>
<dbReference type="InterPro" id="IPR051906">
    <property type="entry name" value="TolC-like"/>
</dbReference>
<evidence type="ECO:0000256" key="8">
    <source>
        <dbReference type="SAM" id="Coils"/>
    </source>
</evidence>
<evidence type="ECO:0000256" key="7">
    <source>
        <dbReference type="ARBA" id="ARBA00023237"/>
    </source>
</evidence>
<gene>
    <name evidence="10" type="ORF">GGQ57_003141</name>
</gene>
<keyword evidence="5" id="KW-0812">Transmembrane</keyword>
<evidence type="ECO:0000256" key="9">
    <source>
        <dbReference type="SAM" id="SignalP"/>
    </source>
</evidence>
<keyword evidence="8" id="KW-0175">Coiled coil</keyword>
<sequence>MKQIIFTSILSFSLATAAMAQEKLWTMDECMHYAVENSPKVKKQAYTSDSYKAELNSAVASFFPSMSASVGAQYSFGRSIDPETNVYNNTSTFNNGYSLGVSIPIFNGGQLVNQWRMAKANRQLGMNDIQKAKDDLAINTMQAFMDVVYYQGTVKLAAEQLEENSRILYKTRRQEELGLKGKADVAQIEAQVAANDYNLTHQQNLLNTAMLTLKQNMNYPSDMELDVDTMLLDKSYATMLESIDEIYDYASENNPTALQAKLQLKSYKMQYLMAKGRLLPSISFSAGVSTNYYENLKAVQAPASFSNQFKNNRGEYISFNLSFPLFDGLSRLTNLRKARNNMRIAQEQQTEVLRQLETAIEQAILDREGYAKETIQMDKKAKADEIAYQVTLRKFEEGLMSPIDLQTSANTLLLSKADLLQRKLMYLMKCKLVDYYKGKPLIEGIH</sequence>
<name>A0ABR6KP05_9BACT</name>
<dbReference type="Pfam" id="PF02321">
    <property type="entry name" value="OEP"/>
    <property type="match status" value="2"/>
</dbReference>
<dbReference type="RefSeq" id="WP_183671403.1">
    <property type="nucleotide sequence ID" value="NZ_BMPB01000007.1"/>
</dbReference>
<keyword evidence="4" id="KW-1134">Transmembrane beta strand</keyword>
<evidence type="ECO:0000256" key="2">
    <source>
        <dbReference type="ARBA" id="ARBA00007613"/>
    </source>
</evidence>
<keyword evidence="6" id="KW-0472">Membrane</keyword>
<feature type="signal peptide" evidence="9">
    <location>
        <begin position="1"/>
        <end position="20"/>
    </location>
</feature>
<dbReference type="SUPFAM" id="SSF56954">
    <property type="entry name" value="Outer membrane efflux proteins (OEP)"/>
    <property type="match status" value="1"/>
</dbReference>
<reference evidence="10 11" key="1">
    <citation type="submission" date="2020-08" db="EMBL/GenBank/DDBJ databases">
        <title>Genomic Encyclopedia of Type Strains, Phase IV (KMG-IV): sequencing the most valuable type-strain genomes for metagenomic binning, comparative biology and taxonomic classification.</title>
        <authorList>
            <person name="Goeker M."/>
        </authorList>
    </citation>
    <scope>NUCLEOTIDE SEQUENCE [LARGE SCALE GENOMIC DNA]</scope>
    <source>
        <strain evidence="10 11">DSM 102983</strain>
    </source>
</reference>
<dbReference type="Gene3D" id="1.20.1600.10">
    <property type="entry name" value="Outer membrane efflux proteins (OEP)"/>
    <property type="match status" value="1"/>
</dbReference>
<keyword evidence="9" id="KW-0732">Signal</keyword>
<keyword evidence="11" id="KW-1185">Reference proteome</keyword>